<evidence type="ECO:0000313" key="2">
    <source>
        <dbReference type="EMBL" id="UXY16935.1"/>
    </source>
</evidence>
<dbReference type="PANTHER" id="PTHR43283">
    <property type="entry name" value="BETA-LACTAMASE-RELATED"/>
    <property type="match status" value="1"/>
</dbReference>
<accession>A0ABY6DRD3</accession>
<name>A0ABY6DRD3_9NEIS</name>
<dbReference type="Gene3D" id="3.40.710.10">
    <property type="entry name" value="DD-peptidase/beta-lactamase superfamily"/>
    <property type="match status" value="1"/>
</dbReference>
<proteinExistence type="predicted"/>
<feature type="domain" description="Beta-lactamase-related" evidence="1">
    <location>
        <begin position="54"/>
        <end position="334"/>
    </location>
</feature>
<dbReference type="InterPro" id="IPR050789">
    <property type="entry name" value="Diverse_Enzym_Activities"/>
</dbReference>
<sequence>MGGFDVIGNPPPQGKPIPVAKRFERGLNGLAGRSSAPLAAGMLDSKGEQFYSAIPMSATDARFEIGSVTKAMTGTLFGIMVERGDVDPHAPVDTILGASLPWRSRPPTLAELASHQGGLPNTPTALWWREAMTALGWSIKDPWRGVDAAAYATLLAKAARTAKVGKKVSYSSMGVGLLGDALAKVAGTDFETLMNERLFGPLGMTRTGFNRPVHGADRVIVGINSKGRAVPYLHDQMPAAGMMASTTADLLRFLRAAWGEGPDPVVNGFRRALKPIARLGDVEIGYCWFLASDQQGLRAFHPGGTWASQCEVVVVPQRRTALAVLSATRRDIDSFVSEVLAEADDRV</sequence>
<dbReference type="PANTHER" id="PTHR43283:SF3">
    <property type="entry name" value="BETA-LACTAMASE FAMILY PROTEIN (AFU_ORTHOLOGUE AFUA_5G07500)"/>
    <property type="match status" value="1"/>
</dbReference>
<gene>
    <name evidence="2" type="ORF">N8I74_07945</name>
</gene>
<dbReference type="Pfam" id="PF00144">
    <property type="entry name" value="Beta-lactamase"/>
    <property type="match status" value="1"/>
</dbReference>
<reference evidence="2" key="1">
    <citation type="submission" date="2022-10" db="EMBL/GenBank/DDBJ databases">
        <title>Chitiniphilus purpureus sp. nov., a novel chitin-degrading bacterium isolated from crawfish pond sediment.</title>
        <authorList>
            <person name="Li K."/>
        </authorList>
    </citation>
    <scope>NUCLEOTIDE SEQUENCE</scope>
    <source>
        <strain evidence="2">CD1</strain>
    </source>
</reference>
<dbReference type="EMBL" id="CP106753">
    <property type="protein sequence ID" value="UXY16935.1"/>
    <property type="molecule type" value="Genomic_DNA"/>
</dbReference>
<dbReference type="Proteomes" id="UP001061302">
    <property type="component" value="Chromosome"/>
</dbReference>
<evidence type="ECO:0000259" key="1">
    <source>
        <dbReference type="Pfam" id="PF00144"/>
    </source>
</evidence>
<organism evidence="2 3">
    <name type="scientific">Chitiniphilus purpureus</name>
    <dbReference type="NCBI Taxonomy" id="2981137"/>
    <lineage>
        <taxon>Bacteria</taxon>
        <taxon>Pseudomonadati</taxon>
        <taxon>Pseudomonadota</taxon>
        <taxon>Betaproteobacteria</taxon>
        <taxon>Neisseriales</taxon>
        <taxon>Chitinibacteraceae</taxon>
        <taxon>Chitiniphilus</taxon>
    </lineage>
</organism>
<dbReference type="RefSeq" id="WP_263126354.1">
    <property type="nucleotide sequence ID" value="NZ_CP106753.1"/>
</dbReference>
<keyword evidence="3" id="KW-1185">Reference proteome</keyword>
<protein>
    <submittedName>
        <fullName evidence="2">Beta-lactamase family protein</fullName>
    </submittedName>
</protein>
<dbReference type="InterPro" id="IPR001466">
    <property type="entry name" value="Beta-lactam-related"/>
</dbReference>
<evidence type="ECO:0000313" key="3">
    <source>
        <dbReference type="Proteomes" id="UP001061302"/>
    </source>
</evidence>
<dbReference type="InterPro" id="IPR012338">
    <property type="entry name" value="Beta-lactam/transpept-like"/>
</dbReference>
<dbReference type="SUPFAM" id="SSF56601">
    <property type="entry name" value="beta-lactamase/transpeptidase-like"/>
    <property type="match status" value="1"/>
</dbReference>